<dbReference type="InterPro" id="IPR036890">
    <property type="entry name" value="HATPase_C_sf"/>
</dbReference>
<accession>A0A3B0X8D9</accession>
<dbReference type="Gene3D" id="3.30.565.10">
    <property type="entry name" value="Histidine kinase-like ATPase, C-terminal domain"/>
    <property type="match status" value="1"/>
</dbReference>
<name>A0A3B0X8D9_9ZZZZ</name>
<proteinExistence type="predicted"/>
<organism evidence="1">
    <name type="scientific">hydrothermal vent metagenome</name>
    <dbReference type="NCBI Taxonomy" id="652676"/>
    <lineage>
        <taxon>unclassified sequences</taxon>
        <taxon>metagenomes</taxon>
        <taxon>ecological metagenomes</taxon>
    </lineage>
</organism>
<feature type="non-terminal residue" evidence="1">
    <location>
        <position position="1"/>
    </location>
</feature>
<dbReference type="AlphaFoldDB" id="A0A3B0X8D9"/>
<protein>
    <submittedName>
        <fullName evidence="1">Uncharacterized protein</fullName>
    </submittedName>
</protein>
<dbReference type="EMBL" id="UOFG01000219">
    <property type="protein sequence ID" value="VAW64021.1"/>
    <property type="molecule type" value="Genomic_DNA"/>
</dbReference>
<evidence type="ECO:0000313" key="1">
    <source>
        <dbReference type="EMBL" id="VAW64021.1"/>
    </source>
</evidence>
<sequence>GKGGRLSLSVIDSGEGFDHEMPGLTEKSDYSGRGLKLISSLCTEMKIMGKGNVVMVYYDWGDQGS</sequence>
<gene>
    <name evidence="1" type="ORF">MNBD_GAMMA11-3270</name>
</gene>
<reference evidence="1" key="1">
    <citation type="submission" date="2018-06" db="EMBL/GenBank/DDBJ databases">
        <authorList>
            <person name="Zhirakovskaya E."/>
        </authorList>
    </citation>
    <scope>NUCLEOTIDE SEQUENCE</scope>
</reference>